<feature type="transmembrane region" description="Helical" evidence="1">
    <location>
        <begin position="6"/>
        <end position="35"/>
    </location>
</feature>
<dbReference type="SMART" id="SM00312">
    <property type="entry name" value="PX"/>
    <property type="match status" value="1"/>
</dbReference>
<dbReference type="InterPro" id="IPR044926">
    <property type="entry name" value="RGS_subdomain_2"/>
</dbReference>
<dbReference type="Pfam" id="PF02194">
    <property type="entry name" value="PXA"/>
    <property type="match status" value="1"/>
</dbReference>
<proteinExistence type="predicted"/>
<dbReference type="GO" id="GO:0035091">
    <property type="term" value="F:phosphatidylinositol binding"/>
    <property type="evidence" value="ECO:0007669"/>
    <property type="project" value="InterPro"/>
</dbReference>
<dbReference type="PROSITE" id="PS50132">
    <property type="entry name" value="RGS"/>
    <property type="match status" value="1"/>
</dbReference>
<dbReference type="SMART" id="SM00315">
    <property type="entry name" value="RGS"/>
    <property type="match status" value="1"/>
</dbReference>
<dbReference type="Pfam" id="PF00615">
    <property type="entry name" value="RGS"/>
    <property type="match status" value="1"/>
</dbReference>
<dbReference type="Pfam" id="PF00787">
    <property type="entry name" value="PX"/>
    <property type="match status" value="1"/>
</dbReference>
<feature type="domain" description="PX" evidence="3">
    <location>
        <begin position="513"/>
        <end position="624"/>
    </location>
</feature>
<keyword evidence="1" id="KW-0812">Transmembrane</keyword>
<feature type="domain" description="PXA" evidence="4">
    <location>
        <begin position="93"/>
        <end position="266"/>
    </location>
</feature>
<dbReference type="SMART" id="SM00313">
    <property type="entry name" value="PXA"/>
    <property type="match status" value="1"/>
</dbReference>
<evidence type="ECO:0000313" key="5">
    <source>
        <dbReference type="EMBL" id="KAH0540962.1"/>
    </source>
</evidence>
<dbReference type="PROSITE" id="PS51207">
    <property type="entry name" value="PXA"/>
    <property type="match status" value="1"/>
</dbReference>
<dbReference type="InterPro" id="IPR003114">
    <property type="entry name" value="Phox_assoc"/>
</dbReference>
<dbReference type="SUPFAM" id="SSF48097">
    <property type="entry name" value="Regulator of G-protein signaling, RGS"/>
    <property type="match status" value="1"/>
</dbReference>
<dbReference type="InterPro" id="IPR001683">
    <property type="entry name" value="PX_dom"/>
</dbReference>
<evidence type="ECO:0000259" key="2">
    <source>
        <dbReference type="PROSITE" id="PS50132"/>
    </source>
</evidence>
<accession>A0AAV7I0B0</accession>
<evidence type="ECO:0000256" key="1">
    <source>
        <dbReference type="SAM" id="Phobius"/>
    </source>
</evidence>
<dbReference type="PROSITE" id="PS50195">
    <property type="entry name" value="PX"/>
    <property type="match status" value="1"/>
</dbReference>
<dbReference type="InterPro" id="IPR036871">
    <property type="entry name" value="PX_dom_sf"/>
</dbReference>
<feature type="domain" description="RGS" evidence="2">
    <location>
        <begin position="301"/>
        <end position="433"/>
    </location>
</feature>
<dbReference type="InterPro" id="IPR036305">
    <property type="entry name" value="RGS_sf"/>
</dbReference>
<dbReference type="Gene3D" id="1.10.167.10">
    <property type="entry name" value="Regulator of G-protein Signalling 4, domain 2"/>
    <property type="match status" value="1"/>
</dbReference>
<evidence type="ECO:0000259" key="3">
    <source>
        <dbReference type="PROSITE" id="PS50195"/>
    </source>
</evidence>
<keyword evidence="1" id="KW-0472">Membrane</keyword>
<sequence length="872" mass="98575">MTNTGFLFSLLLIFVVIVVAFLYSIIWAIVIFVLFNIGRFWGEQILERIIILLKLDKKFSSNKFNSNKTCKVCRGDNCKRHKPSVNNSHVKIPKDLDSALQNLLEKVLQTYVCTWYSDFSSNEAFLQQLRLTTTIAIRNIISRLLNTQVSELIFNNLIPIALQHAQDWRVMSECAKKKGGKPEDYARDYLGHRIHPAAYSRDEELSYLRGLVSGLLPYLLPSTYISTNNKVLLREILANWVLLPAIDALADPDNINFLVKLGTSYEVLLPGGIDSVNVPVLQTWITPVVAIETSDDPLKPSLDQVLNDPQLLYLFMQHIKETGPVNLLQFCLDIDDLSKRMLNPEMTEEIEENLYLDAQNIYSTYLDPTGSEYIHLPWHITQGLQQILEGGPSKIQELRTSRPLYQAHQEAHALLEAICLPSFHHSYELYKLLCGSPIANLTSKSSSQTSLSGTSGVGQKLSYQLGKIRGALRASTVDGATFETPDVFHAEEVDCAPRTYQDDSALCIDKASDRDLTTWRVTVPHVDGNGSHPLYMIEIHSSADNKPWSVLRKDQDFHTLRSRLLEFHGDREMNDSPLPTRKNQYVSLAANRQRYEDFLQKLLAKPTLRSSELLYIFLTVPNFKPYFNNYSTPDIGVLYQSVAHKLRKEKGQNLDKFMNVFLASTVVETEQVNLGVDPINDNNFGESTTKGKDLLAGPFENNLNISDVDQQNLPLIVPKKHHVKGACYCIAEAVDSLLNVSSFISTGVWLAASLLRLNLDPFCSKYLDRTLTKLLSGGRAAMVIKLLHNVMFGSKSTRKNLSTMIQDDEKYLGAKEGLHNLLPKWFFVLRNDSWGELMDSLLDPLQNAPLNKHLAYVLIDQIVLTLFPELSR</sequence>
<comment type="caution">
    <text evidence="5">The sequence shown here is derived from an EMBL/GenBank/DDBJ whole genome shotgun (WGS) entry which is preliminary data.</text>
</comment>
<dbReference type="EMBL" id="JAHXZJ010002609">
    <property type="protein sequence ID" value="KAH0540962.1"/>
    <property type="molecule type" value="Genomic_DNA"/>
</dbReference>
<name>A0AAV7I0B0_COTGL</name>
<gene>
    <name evidence="5" type="ORF">KQX54_020682</name>
</gene>
<dbReference type="PANTHER" id="PTHR22775:SF44">
    <property type="entry name" value="SORTING NEXIN-14"/>
    <property type="match status" value="1"/>
</dbReference>
<dbReference type="SUPFAM" id="SSF64268">
    <property type="entry name" value="PX domain"/>
    <property type="match status" value="1"/>
</dbReference>
<protein>
    <recommendedName>
        <fullName evidence="7">Sorting nexin-14</fullName>
    </recommendedName>
</protein>
<dbReference type="AlphaFoldDB" id="A0AAV7I0B0"/>
<dbReference type="Gene3D" id="3.30.1520.10">
    <property type="entry name" value="Phox-like domain"/>
    <property type="match status" value="1"/>
</dbReference>
<keyword evidence="6" id="KW-1185">Reference proteome</keyword>
<dbReference type="GO" id="GO:0005770">
    <property type="term" value="C:late endosome"/>
    <property type="evidence" value="ECO:0007669"/>
    <property type="project" value="TreeGrafter"/>
</dbReference>
<keyword evidence="1" id="KW-1133">Transmembrane helix</keyword>
<dbReference type="InterPro" id="IPR016137">
    <property type="entry name" value="RGS"/>
</dbReference>
<evidence type="ECO:0000313" key="6">
    <source>
        <dbReference type="Proteomes" id="UP000826195"/>
    </source>
</evidence>
<reference evidence="5 6" key="1">
    <citation type="journal article" date="2021" name="J. Hered.">
        <title>A chromosome-level genome assembly of the parasitoid wasp, Cotesia glomerata (Hymenoptera: Braconidae).</title>
        <authorList>
            <person name="Pinto B.J."/>
            <person name="Weis J.J."/>
            <person name="Gamble T."/>
            <person name="Ode P.J."/>
            <person name="Paul R."/>
            <person name="Zaspel J.M."/>
        </authorList>
    </citation>
    <scope>NUCLEOTIDE SEQUENCE [LARGE SCALE GENOMIC DNA]</scope>
    <source>
        <strain evidence="5">CgM1</strain>
    </source>
</reference>
<evidence type="ECO:0008006" key="7">
    <source>
        <dbReference type="Google" id="ProtNLM"/>
    </source>
</evidence>
<dbReference type="GO" id="GO:0097352">
    <property type="term" value="P:autophagosome maturation"/>
    <property type="evidence" value="ECO:0007669"/>
    <property type="project" value="TreeGrafter"/>
</dbReference>
<dbReference type="Proteomes" id="UP000826195">
    <property type="component" value="Unassembled WGS sequence"/>
</dbReference>
<dbReference type="PANTHER" id="PTHR22775">
    <property type="entry name" value="SORTING NEXIN"/>
    <property type="match status" value="1"/>
</dbReference>
<organism evidence="5 6">
    <name type="scientific">Cotesia glomerata</name>
    <name type="common">Lepidopteran parasitic wasp</name>
    <name type="synonym">Apanteles glomeratus</name>
    <dbReference type="NCBI Taxonomy" id="32391"/>
    <lineage>
        <taxon>Eukaryota</taxon>
        <taxon>Metazoa</taxon>
        <taxon>Ecdysozoa</taxon>
        <taxon>Arthropoda</taxon>
        <taxon>Hexapoda</taxon>
        <taxon>Insecta</taxon>
        <taxon>Pterygota</taxon>
        <taxon>Neoptera</taxon>
        <taxon>Endopterygota</taxon>
        <taxon>Hymenoptera</taxon>
        <taxon>Apocrita</taxon>
        <taxon>Ichneumonoidea</taxon>
        <taxon>Braconidae</taxon>
        <taxon>Microgastrinae</taxon>
        <taxon>Cotesia</taxon>
    </lineage>
</organism>
<evidence type="ECO:0000259" key="4">
    <source>
        <dbReference type="PROSITE" id="PS51207"/>
    </source>
</evidence>